<dbReference type="EMBL" id="JFHU01000042">
    <property type="protein sequence ID" value="EXX91111.1"/>
    <property type="molecule type" value="Genomic_DNA"/>
</dbReference>
<comment type="caution">
    <text evidence="2">The sequence shown here is derived from an EMBL/GenBank/DDBJ whole genome shotgun (WGS) entry which is preliminary data.</text>
</comment>
<dbReference type="GO" id="GO:0140359">
    <property type="term" value="F:ABC-type transporter activity"/>
    <property type="evidence" value="ECO:0007669"/>
    <property type="project" value="InterPro"/>
</dbReference>
<dbReference type="OrthoDB" id="9815855at2"/>
<feature type="transmembrane region" description="Helical" evidence="1">
    <location>
        <begin position="34"/>
        <end position="54"/>
    </location>
</feature>
<feature type="transmembrane region" description="Helical" evidence="1">
    <location>
        <begin position="188"/>
        <end position="209"/>
    </location>
</feature>
<dbReference type="PANTHER" id="PTHR43471">
    <property type="entry name" value="ABC TRANSPORTER PERMEASE"/>
    <property type="match status" value="1"/>
</dbReference>
<reference evidence="2 3" key="1">
    <citation type="submission" date="2014-02" db="EMBL/GenBank/DDBJ databases">
        <title>Genome sequence of Paenibacillus darwinianus reveals adaptive mechanisms for survival in Antarctic soils.</title>
        <authorList>
            <person name="Dsouza M."/>
            <person name="Taylor M.W."/>
            <person name="Turner S.J."/>
            <person name="Aislabie J."/>
        </authorList>
    </citation>
    <scope>NUCLEOTIDE SEQUENCE [LARGE SCALE GENOMIC DNA]</scope>
    <source>
        <strain evidence="2 3">CE1</strain>
    </source>
</reference>
<evidence type="ECO:0000313" key="2">
    <source>
        <dbReference type="EMBL" id="EXX91111.1"/>
    </source>
</evidence>
<dbReference type="GO" id="GO:0005886">
    <property type="term" value="C:plasma membrane"/>
    <property type="evidence" value="ECO:0007669"/>
    <property type="project" value="UniProtKB-SubCell"/>
</dbReference>
<evidence type="ECO:0000313" key="3">
    <source>
        <dbReference type="Proteomes" id="UP000053750"/>
    </source>
</evidence>
<dbReference type="RefSeq" id="WP_036585945.1">
    <property type="nucleotide sequence ID" value="NZ_KK082215.1"/>
</dbReference>
<keyword evidence="1" id="KW-0812">Transmembrane</keyword>
<evidence type="ECO:0000256" key="1">
    <source>
        <dbReference type="SAM" id="Phobius"/>
    </source>
</evidence>
<accession>A0A9W5W8H4</accession>
<dbReference type="AlphaFoldDB" id="A0A9W5W8H4"/>
<gene>
    <name evidence="2" type="ORF">BG53_12330</name>
</gene>
<keyword evidence="1" id="KW-0472">Membrane</keyword>
<sequence length="308" mass="33930">MKGTNGCADKWRSRLINPVLGKEFTLRMRTVRSMWALFFYLLAIGLLALGYLYVTRMSSSGANAFNPDESRIMFIFISFVQLGLIAFMAPGLTAGVISGEREKQTLNLLLTTQQSSASIVISKLVSSLSFMALITLATMPVYSIVFLFGGISPGQLGMVFLFYWFTMLALGSFGILFSTLFKRTMLAVIVAYGITLFLFGGTAFLYLIVSQIMEEMTRSSGGAPGDFGWIGHLLALNPGAALYSLFDPEMTRWVFRMNMGSGGSLSTGQPALQLWQEFLIIYSILIIAAVLTAIRSVRPRLNKKSKRA</sequence>
<feature type="transmembrane region" description="Helical" evidence="1">
    <location>
        <begin position="74"/>
        <end position="97"/>
    </location>
</feature>
<feature type="transmembrane region" description="Helical" evidence="1">
    <location>
        <begin position="278"/>
        <end position="297"/>
    </location>
</feature>
<protein>
    <submittedName>
        <fullName evidence="2">Membrane protein</fullName>
    </submittedName>
</protein>
<organism evidence="2 3">
    <name type="scientific">Paenibacillus darwinianus</name>
    <dbReference type="NCBI Taxonomy" id="1380763"/>
    <lineage>
        <taxon>Bacteria</taxon>
        <taxon>Bacillati</taxon>
        <taxon>Bacillota</taxon>
        <taxon>Bacilli</taxon>
        <taxon>Bacillales</taxon>
        <taxon>Paenibacillaceae</taxon>
        <taxon>Paenibacillus</taxon>
    </lineage>
</organism>
<keyword evidence="1" id="KW-1133">Transmembrane helix</keyword>
<proteinExistence type="predicted"/>
<name>A0A9W5W8H4_9BACL</name>
<dbReference type="Proteomes" id="UP000053750">
    <property type="component" value="Unassembled WGS sequence"/>
</dbReference>
<dbReference type="PANTHER" id="PTHR43471:SF12">
    <property type="entry name" value="HYPOTHETICAL MEMBRANE PROTEIN, CONSERVED"/>
    <property type="match status" value="1"/>
</dbReference>
<feature type="transmembrane region" description="Helical" evidence="1">
    <location>
        <begin position="161"/>
        <end position="181"/>
    </location>
</feature>
<dbReference type="Pfam" id="PF12679">
    <property type="entry name" value="ABC2_membrane_2"/>
    <property type="match status" value="1"/>
</dbReference>
<keyword evidence="3" id="KW-1185">Reference proteome</keyword>
<feature type="transmembrane region" description="Helical" evidence="1">
    <location>
        <begin position="128"/>
        <end position="149"/>
    </location>
</feature>